<reference evidence="3" key="1">
    <citation type="journal article" date="2020" name="Stud. Mycol.">
        <title>101 Dothideomycetes genomes: a test case for predicting lifestyles and emergence of pathogens.</title>
        <authorList>
            <person name="Haridas S."/>
            <person name="Albert R."/>
            <person name="Binder M."/>
            <person name="Bloem J."/>
            <person name="Labutti K."/>
            <person name="Salamov A."/>
            <person name="Andreopoulos B."/>
            <person name="Baker S."/>
            <person name="Barry K."/>
            <person name="Bills G."/>
            <person name="Bluhm B."/>
            <person name="Cannon C."/>
            <person name="Castanera R."/>
            <person name="Culley D."/>
            <person name="Daum C."/>
            <person name="Ezra D."/>
            <person name="Gonzalez J."/>
            <person name="Henrissat B."/>
            <person name="Kuo A."/>
            <person name="Liang C."/>
            <person name="Lipzen A."/>
            <person name="Lutzoni F."/>
            <person name="Magnuson J."/>
            <person name="Mondo S."/>
            <person name="Nolan M."/>
            <person name="Ohm R."/>
            <person name="Pangilinan J."/>
            <person name="Park H.-J."/>
            <person name="Ramirez L."/>
            <person name="Alfaro M."/>
            <person name="Sun H."/>
            <person name="Tritt A."/>
            <person name="Yoshinaga Y."/>
            <person name="Zwiers L.-H."/>
            <person name="Turgeon B."/>
            <person name="Goodwin S."/>
            <person name="Spatafora J."/>
            <person name="Crous P."/>
            <person name="Grigoriev I."/>
        </authorList>
    </citation>
    <scope>NUCLEOTIDE SEQUENCE</scope>
    <source>
        <strain evidence="3">CBS 379.55</strain>
    </source>
</reference>
<dbReference type="PANTHER" id="PTHR24148:SF73">
    <property type="entry name" value="HET DOMAIN PROTEIN (AFU_ORTHOLOGUE AFUA_8G01020)"/>
    <property type="match status" value="1"/>
</dbReference>
<keyword evidence="4" id="KW-1185">Reference proteome</keyword>
<dbReference type="Pfam" id="PF26639">
    <property type="entry name" value="Het-6_barrel"/>
    <property type="match status" value="1"/>
</dbReference>
<name>A0A6A6J9D7_WESOR</name>
<gene>
    <name evidence="3" type="ORF">EI97DRAFT_446318</name>
</gene>
<protein>
    <submittedName>
        <fullName evidence="3">HET-domain-containing protein</fullName>
    </submittedName>
</protein>
<dbReference type="AlphaFoldDB" id="A0A6A6J9D7"/>
<dbReference type="GeneID" id="54553192"/>
<evidence type="ECO:0000313" key="3">
    <source>
        <dbReference type="EMBL" id="KAF2271839.1"/>
    </source>
</evidence>
<dbReference type="InterPro" id="IPR052895">
    <property type="entry name" value="HetReg/Transcr_Mod"/>
</dbReference>
<dbReference type="RefSeq" id="XP_033649378.1">
    <property type="nucleotide sequence ID" value="XM_033800017.1"/>
</dbReference>
<dbReference type="PANTHER" id="PTHR24148">
    <property type="entry name" value="ANKYRIN REPEAT DOMAIN-CONTAINING PROTEIN 39 HOMOLOG-RELATED"/>
    <property type="match status" value="1"/>
</dbReference>
<proteinExistence type="predicted"/>
<accession>A0A6A6J9D7</accession>
<evidence type="ECO:0000259" key="2">
    <source>
        <dbReference type="Pfam" id="PF06985"/>
    </source>
</evidence>
<dbReference type="OrthoDB" id="3694075at2759"/>
<evidence type="ECO:0000256" key="1">
    <source>
        <dbReference type="SAM" id="Coils"/>
    </source>
</evidence>
<sequence length="859" mass="99547">MLEERCHMRLAAKELRIQQYQKKKTAERKEAQIARAAEKQLRQDIQLSKTRAVHSKKLAAPPPDVVKEPKVDNSCTAFFVVGVRRPKVIARWGRSPDGVIAPACSAEGYLLLAHYTNSTPLEETMDTGLPFRSVENDTSTYTPLDPSTRQIRCISIAPGYGSSPLVCNLIYLSLNDAGYRLAANYEALSYCWGDLSTVVPITLVHPKQSSTDIDKAEQVEQTFYVTADLHCALLNFRRILSARILWVDAICINQNDPVERSQQVSSMGQIYSSAERVLVWLGVENIWSEVMMRLMEIWDSRSEKNYSLDAKIDLSMLIDKDREWFLELPQKFSNLRIWTWELPESDSAPAIYGACDLEKQYGLLAPFWMAYATDLEFRRSMITAYITHGNNYSPTELAQRIQNPVHITLAVKWAVDAFFSRPWFKRVWVIQEVFRAPLDTHGQPKVKLVIGDVSVDWERFCNFTRDLAAREETMNAGIHHFPMVRDKPSGLAFFKGSWLSLWQRGIMDRNQFIPILDVIETTGVFQASDRADKIYAILELGSDTRENMSHHRLRPDYVNKLADFAMFDFARWHIGTKKSLDLLNFFPGYHPKQSLRWGNVPQKYSWVPDIIRTDADWPFTNFIHKECPGFLNGNKNHECDQALKRSFTFRDSSFYIGGLIFSEISTVFRYRHVSGTTFTIGQQGHEVFTFIRNEMRTWSQEPNGAIFMERAIRMFGIMDSEHDMHLGFINYLHNREMVKADADDPSWKAYCEKHNYQRERDDRKHLWNRFEHRLNSFHKERRLFLTKDGTPGLGPELMFPGDIVVGLYTGRTPYVLRPCRHGKDHYQMLGPCLLYDQRPMDDERYQPKPGQSLKLFEIL</sequence>
<keyword evidence="1" id="KW-0175">Coiled coil</keyword>
<feature type="domain" description="Heterokaryon incompatibility" evidence="2">
    <location>
        <begin position="185"/>
        <end position="339"/>
    </location>
</feature>
<dbReference type="EMBL" id="ML986532">
    <property type="protein sequence ID" value="KAF2271839.1"/>
    <property type="molecule type" value="Genomic_DNA"/>
</dbReference>
<feature type="coiled-coil region" evidence="1">
    <location>
        <begin position="10"/>
        <end position="37"/>
    </location>
</feature>
<evidence type="ECO:0000313" key="4">
    <source>
        <dbReference type="Proteomes" id="UP000800097"/>
    </source>
</evidence>
<dbReference type="Proteomes" id="UP000800097">
    <property type="component" value="Unassembled WGS sequence"/>
</dbReference>
<organism evidence="3 4">
    <name type="scientific">Westerdykella ornata</name>
    <dbReference type="NCBI Taxonomy" id="318751"/>
    <lineage>
        <taxon>Eukaryota</taxon>
        <taxon>Fungi</taxon>
        <taxon>Dikarya</taxon>
        <taxon>Ascomycota</taxon>
        <taxon>Pezizomycotina</taxon>
        <taxon>Dothideomycetes</taxon>
        <taxon>Pleosporomycetidae</taxon>
        <taxon>Pleosporales</taxon>
        <taxon>Sporormiaceae</taxon>
        <taxon>Westerdykella</taxon>
    </lineage>
</organism>
<dbReference type="InterPro" id="IPR010730">
    <property type="entry name" value="HET"/>
</dbReference>
<dbReference type="Pfam" id="PF06985">
    <property type="entry name" value="HET"/>
    <property type="match status" value="1"/>
</dbReference>